<dbReference type="GeneID" id="85485564"/>
<dbReference type="PANTHER" id="PTHR30487:SF0">
    <property type="entry name" value="PREPILIN LEADER PEPTIDASE_N-METHYLTRANSFERASE-RELATED"/>
    <property type="match status" value="1"/>
</dbReference>
<evidence type="ECO:0000259" key="2">
    <source>
        <dbReference type="Pfam" id="PF01478"/>
    </source>
</evidence>
<organism evidence="3 4">
    <name type="scientific">Rhodococcoides kroppenstedtii</name>
    <dbReference type="NCBI Taxonomy" id="293050"/>
    <lineage>
        <taxon>Bacteria</taxon>
        <taxon>Bacillati</taxon>
        <taxon>Actinomycetota</taxon>
        <taxon>Actinomycetes</taxon>
        <taxon>Mycobacteriales</taxon>
        <taxon>Nocardiaceae</taxon>
        <taxon>Rhodococcoides</taxon>
    </lineage>
</organism>
<sequence>MTDSVPLWLVVATAAALGALAVATIGRWTRPTPTDHAAIALACGCAAAVSAGSGIADTAAVVALTSWAGVLCIVDGRLLRLPDELTLPAAGAVMVAAQHPSAAIVGAAAYAGLHWLAAAAVPGAIGGGDVKLCLTLGAVGGQAGVEVWVSAAVLAPVLGLVAAATTAAVGVRGRFPYGPPLCAATLVAWLGAAA</sequence>
<dbReference type="PANTHER" id="PTHR30487">
    <property type="entry name" value="TYPE 4 PREPILIN-LIKE PROTEINS LEADER PEPTIDE-PROCESSING ENZYME"/>
    <property type="match status" value="1"/>
</dbReference>
<evidence type="ECO:0000256" key="1">
    <source>
        <dbReference type="ARBA" id="ARBA00005801"/>
    </source>
</evidence>
<dbReference type="Proteomes" id="UP000182054">
    <property type="component" value="Unassembled WGS sequence"/>
</dbReference>
<dbReference type="InterPro" id="IPR050882">
    <property type="entry name" value="Prepilin_peptidase/N-MTase"/>
</dbReference>
<evidence type="ECO:0000313" key="4">
    <source>
        <dbReference type="Proteomes" id="UP000182054"/>
    </source>
</evidence>
<dbReference type="GO" id="GO:0006465">
    <property type="term" value="P:signal peptide processing"/>
    <property type="evidence" value="ECO:0007669"/>
    <property type="project" value="TreeGrafter"/>
</dbReference>
<comment type="similarity">
    <text evidence="1">Belongs to the peptidase A24 family.</text>
</comment>
<dbReference type="RefSeq" id="WP_082894958.1">
    <property type="nucleotide sequence ID" value="NZ_FOJN01000005.1"/>
</dbReference>
<dbReference type="OrthoDB" id="4428077at2"/>
<dbReference type="EMBL" id="FOJN01000005">
    <property type="protein sequence ID" value="SFA49050.1"/>
    <property type="molecule type" value="Genomic_DNA"/>
</dbReference>
<protein>
    <submittedName>
        <fullName evidence="3">Type IV leader peptidase family protein</fullName>
    </submittedName>
</protein>
<reference evidence="3 4" key="1">
    <citation type="submission" date="2016-10" db="EMBL/GenBank/DDBJ databases">
        <authorList>
            <person name="de Groot N.N."/>
        </authorList>
    </citation>
    <scope>NUCLEOTIDE SEQUENCE [LARGE SCALE GENOMIC DNA]</scope>
    <source>
        <strain evidence="3 4">DSM 44908</strain>
    </source>
</reference>
<dbReference type="Pfam" id="PF01478">
    <property type="entry name" value="Peptidase_A24"/>
    <property type="match status" value="1"/>
</dbReference>
<dbReference type="AlphaFoldDB" id="A0A1I0TBF6"/>
<dbReference type="GO" id="GO:0004190">
    <property type="term" value="F:aspartic-type endopeptidase activity"/>
    <property type="evidence" value="ECO:0007669"/>
    <property type="project" value="InterPro"/>
</dbReference>
<gene>
    <name evidence="3" type="ORF">SAMN05444374_105111</name>
</gene>
<proteinExistence type="inferred from homology"/>
<name>A0A1I0TBF6_9NOCA</name>
<evidence type="ECO:0000313" key="3">
    <source>
        <dbReference type="EMBL" id="SFA49050.1"/>
    </source>
</evidence>
<feature type="domain" description="Prepilin type IV endopeptidase peptidase" evidence="2">
    <location>
        <begin position="63"/>
        <end position="161"/>
    </location>
</feature>
<dbReference type="GO" id="GO:0005886">
    <property type="term" value="C:plasma membrane"/>
    <property type="evidence" value="ECO:0007669"/>
    <property type="project" value="TreeGrafter"/>
</dbReference>
<accession>A0A1I0TBF6</accession>
<dbReference type="InterPro" id="IPR000045">
    <property type="entry name" value="Prepilin_IV_endopep_pep"/>
</dbReference>